<evidence type="ECO:0000256" key="1">
    <source>
        <dbReference type="SAM" id="MobiDB-lite"/>
    </source>
</evidence>
<evidence type="ECO:0000313" key="4">
    <source>
        <dbReference type="Proteomes" id="UP000000447"/>
    </source>
</evidence>
<keyword evidence="2" id="KW-0472">Membrane</keyword>
<proteinExistence type="predicted"/>
<dbReference type="EMBL" id="CP001276">
    <property type="protein sequence ID" value="ACM07080.1"/>
    <property type="molecule type" value="Genomic_DNA"/>
</dbReference>
<feature type="compositionally biased region" description="Polar residues" evidence="1">
    <location>
        <begin position="47"/>
        <end position="69"/>
    </location>
</feature>
<feature type="transmembrane region" description="Helical" evidence="2">
    <location>
        <begin position="12"/>
        <end position="36"/>
    </location>
</feature>
<reference evidence="3 4" key="1">
    <citation type="journal article" date="2009" name="PLoS ONE">
        <title>Complete genome sequence of the aerobic CO-oxidizing thermophile Thermomicrobium roseum.</title>
        <authorList>
            <person name="Wu D."/>
            <person name="Raymond J."/>
            <person name="Wu M."/>
            <person name="Chatterji S."/>
            <person name="Ren Q."/>
            <person name="Graham J.E."/>
            <person name="Bryant D.A."/>
            <person name="Robb F."/>
            <person name="Colman A."/>
            <person name="Tallon L.J."/>
            <person name="Badger J.H."/>
            <person name="Madupu R."/>
            <person name="Ward N.L."/>
            <person name="Eisen J.A."/>
        </authorList>
    </citation>
    <scope>NUCLEOTIDE SEQUENCE [LARGE SCALE GENOMIC DNA]</scope>
    <source>
        <strain evidence="4">ATCC 27502 / DSM 5159 / P-2</strain>
        <plasmid evidence="3">unnamed</plasmid>
    </source>
</reference>
<feature type="region of interest" description="Disordered" evidence="1">
    <location>
        <begin position="47"/>
        <end position="99"/>
    </location>
</feature>
<evidence type="ECO:0000313" key="3">
    <source>
        <dbReference type="EMBL" id="ACM07080.1"/>
    </source>
</evidence>
<geneLocation type="plasmid" evidence="4">
    <name>Tros</name>
</geneLocation>
<sequence length="264" mass="29013">MERRRSPVQLIGFGCLGLLLLVLAVGGGGLIGYLAFQYGLLSTATPTPQRGQGQIITPPADSSASTPTMQAAPRETPTAAPVAPRAVTPTPQPEPTPGPVVIPDWPTYEDPGYIRFQHPPHWLVITTPEAPEYNLRSCHCYWIVMSELMVQNSPSPEVVADWFNTKSLDGIPPGGIWMEILRLDSEYAPRPDFLDGTPQGSLVIGNQYEAEVYQLDPNGRIRAYHYRDGQGRPWVIVVRAPDGFDRANPQVQRLTGVLATIDHR</sequence>
<accession>B9L360</accession>
<keyword evidence="2" id="KW-1133">Transmembrane helix</keyword>
<dbReference type="Proteomes" id="UP000000447">
    <property type="component" value="Plasmid unnamed"/>
</dbReference>
<gene>
    <name evidence="3" type="ordered locus">trd_A0224</name>
</gene>
<name>B9L360_THERP</name>
<keyword evidence="4" id="KW-1185">Reference proteome</keyword>
<organism evidence="3 4">
    <name type="scientific">Thermomicrobium roseum (strain ATCC 27502 / DSM 5159 / P-2)</name>
    <dbReference type="NCBI Taxonomy" id="309801"/>
    <lineage>
        <taxon>Bacteria</taxon>
        <taxon>Pseudomonadati</taxon>
        <taxon>Thermomicrobiota</taxon>
        <taxon>Thermomicrobia</taxon>
        <taxon>Thermomicrobiales</taxon>
        <taxon>Thermomicrobiaceae</taxon>
        <taxon>Thermomicrobium</taxon>
    </lineage>
</organism>
<keyword evidence="2" id="KW-0812">Transmembrane</keyword>
<dbReference type="HOGENOM" id="CLU_1053505_0_0_0"/>
<protein>
    <submittedName>
        <fullName evidence="3">Uncharacterized protein</fullName>
    </submittedName>
</protein>
<evidence type="ECO:0000256" key="2">
    <source>
        <dbReference type="SAM" id="Phobius"/>
    </source>
</evidence>
<feature type="compositionally biased region" description="Pro residues" evidence="1">
    <location>
        <begin position="90"/>
        <end position="99"/>
    </location>
</feature>
<feature type="compositionally biased region" description="Low complexity" evidence="1">
    <location>
        <begin position="71"/>
        <end position="89"/>
    </location>
</feature>
<dbReference type="KEGG" id="tro:trd_A0224"/>
<keyword evidence="3" id="KW-0614">Plasmid</keyword>
<dbReference type="AlphaFoldDB" id="B9L360"/>
<dbReference type="RefSeq" id="WP_012643067.1">
    <property type="nucleotide sequence ID" value="NC_011961.1"/>
</dbReference>